<sequence length="1042" mass="112859">MENPASGLWTELSQRTDIDRIIWEIVGLTTIRLSSVPDTSWAARGQTICQSLFRLKIIFDTQSAHFAQRQFSTSSASADELSEVLSKTSCFESTVYLTSLGARLPPPETCGRQDYALQRALALDAFISMFRLLVLNRDPLPFEQEDLLRERVAQLTETWARQQALSALESLILSTIVPATLDELQETDGISCIQQLGCARFSASSFERGRTPFCSDPTSSRPRALALKSVSQCVRSTLGGMTDVNLLEAFWTLHDSQLQAVPGKESTAGGQGHPDAVLSDKELLDVAQAMSSQLEENTVKKAVWEYVGGLLAQLPSNSGMAIPIRGASSDRLKKRLNAEVTEFASFLRARAAPSQCEQPKAAPHTAGKETHKEDDELYPMPLQTRYPDESLSRQASPSPAQGLVRNHMASPSISEASTSTDARGPSRASTTSRPGNFPHGMASMSPSISEASTSIDVRGPTPASLLYDDGPQKALAPVFEADAPALQQSPYDHVVQRGPTPVFEGNQLQHQHQQQPPVYAGQGHFSQPTEVVWVSADSEYARTMAPYAEHNSYTPYQPVQANPQPPANSHVHELYSPVTESPSAMPSYIDSGLQVVEQTTRAEPNLPEVDYGLVDRSHASSPRPSSPTAPSIANSSRTSFRKKFSVFGIKFGGPKRSSASESLGASVPQDLQFRFSAAGTLLLLWSRRSPSHITKIPWPFQSGTLLEVHQQTDQNTIRSGSGAAVSIRLVEGGTNSVAVVIVADAKTSKLLYFDQDGHKAETALGLLPSATAATCLAVSRDDAAIAVGSGAAIHLFRIVNRTPYLTHTLQPHSQCAAFSSSNSDQYRIQRVNFSPDSAFLIAATQEYAGSHKYPVHIRLFRCSASGLEPTIEHDLEPTSLSLGYGDDTGLTGIYSAVDLTRPENSRLFLTAACNKSYSAILSLGGKRGKHKHLDLAEKRIDNAAQFGDAFAFKSGRHKLCLLDMPSGTTREIANFAAERADLKVLQDAMAVGMPSRGTVFAFWKGNKGSLVLKQVDLVEGGGQRGFGSTYSCCYMAAKQMVF</sequence>
<comment type="caution">
    <text evidence="2">The sequence shown here is derived from an EMBL/GenBank/DDBJ whole genome shotgun (WGS) entry which is preliminary data.</text>
</comment>
<accession>A0AAV9GBG6</accession>
<dbReference type="SUPFAM" id="SSF82171">
    <property type="entry name" value="DPP6 N-terminal domain-like"/>
    <property type="match status" value="1"/>
</dbReference>
<feature type="region of interest" description="Disordered" evidence="1">
    <location>
        <begin position="350"/>
        <end position="462"/>
    </location>
</feature>
<gene>
    <name evidence="2" type="ORF">QBC34DRAFT_472342</name>
</gene>
<reference evidence="2" key="2">
    <citation type="submission" date="2023-05" db="EMBL/GenBank/DDBJ databases">
        <authorList>
            <consortium name="Lawrence Berkeley National Laboratory"/>
            <person name="Steindorff A."/>
            <person name="Hensen N."/>
            <person name="Bonometti L."/>
            <person name="Westerberg I."/>
            <person name="Brannstrom I.O."/>
            <person name="Guillou S."/>
            <person name="Cros-Aarteil S."/>
            <person name="Calhoun S."/>
            <person name="Haridas S."/>
            <person name="Kuo A."/>
            <person name="Mondo S."/>
            <person name="Pangilinan J."/>
            <person name="Riley R."/>
            <person name="Labutti K."/>
            <person name="Andreopoulos B."/>
            <person name="Lipzen A."/>
            <person name="Chen C."/>
            <person name="Yanf M."/>
            <person name="Daum C."/>
            <person name="Ng V."/>
            <person name="Clum A."/>
            <person name="Ohm R."/>
            <person name="Martin F."/>
            <person name="Silar P."/>
            <person name="Natvig D."/>
            <person name="Lalanne C."/>
            <person name="Gautier V."/>
            <person name="Ament-Velasquez S.L."/>
            <person name="Kruys A."/>
            <person name="Hutchinson M.I."/>
            <person name="Powell A.J."/>
            <person name="Barry K."/>
            <person name="Miller A.N."/>
            <person name="Grigoriev I.V."/>
            <person name="Debuchy R."/>
            <person name="Gladieux P."/>
            <person name="Thoren M.H."/>
            <person name="Johannesson H."/>
        </authorList>
    </citation>
    <scope>NUCLEOTIDE SEQUENCE</scope>
    <source>
        <strain evidence="2">PSN243</strain>
    </source>
</reference>
<feature type="compositionally biased region" description="Polar residues" evidence="1">
    <location>
        <begin position="409"/>
        <end position="434"/>
    </location>
</feature>
<evidence type="ECO:0000313" key="3">
    <source>
        <dbReference type="Proteomes" id="UP001321760"/>
    </source>
</evidence>
<keyword evidence="3" id="KW-1185">Reference proteome</keyword>
<dbReference type="AlphaFoldDB" id="A0AAV9GBG6"/>
<protein>
    <submittedName>
        <fullName evidence="2">Uncharacterized protein</fullName>
    </submittedName>
</protein>
<feature type="compositionally biased region" description="Polar residues" evidence="1">
    <location>
        <begin position="444"/>
        <end position="455"/>
    </location>
</feature>
<dbReference type="Proteomes" id="UP001321760">
    <property type="component" value="Unassembled WGS sequence"/>
</dbReference>
<dbReference type="EMBL" id="MU865965">
    <property type="protein sequence ID" value="KAK4445449.1"/>
    <property type="molecule type" value="Genomic_DNA"/>
</dbReference>
<evidence type="ECO:0000256" key="1">
    <source>
        <dbReference type="SAM" id="MobiDB-lite"/>
    </source>
</evidence>
<evidence type="ECO:0000313" key="2">
    <source>
        <dbReference type="EMBL" id="KAK4445449.1"/>
    </source>
</evidence>
<reference evidence="2" key="1">
    <citation type="journal article" date="2023" name="Mol. Phylogenet. Evol.">
        <title>Genome-scale phylogeny and comparative genomics of the fungal order Sordariales.</title>
        <authorList>
            <person name="Hensen N."/>
            <person name="Bonometti L."/>
            <person name="Westerberg I."/>
            <person name="Brannstrom I.O."/>
            <person name="Guillou S."/>
            <person name="Cros-Aarteil S."/>
            <person name="Calhoun S."/>
            <person name="Haridas S."/>
            <person name="Kuo A."/>
            <person name="Mondo S."/>
            <person name="Pangilinan J."/>
            <person name="Riley R."/>
            <person name="LaButti K."/>
            <person name="Andreopoulos B."/>
            <person name="Lipzen A."/>
            <person name="Chen C."/>
            <person name="Yan M."/>
            <person name="Daum C."/>
            <person name="Ng V."/>
            <person name="Clum A."/>
            <person name="Steindorff A."/>
            <person name="Ohm R.A."/>
            <person name="Martin F."/>
            <person name="Silar P."/>
            <person name="Natvig D.O."/>
            <person name="Lalanne C."/>
            <person name="Gautier V."/>
            <person name="Ament-Velasquez S.L."/>
            <person name="Kruys A."/>
            <person name="Hutchinson M.I."/>
            <person name="Powell A.J."/>
            <person name="Barry K."/>
            <person name="Miller A.N."/>
            <person name="Grigoriev I.V."/>
            <person name="Debuchy R."/>
            <person name="Gladieux P."/>
            <person name="Hiltunen Thoren M."/>
            <person name="Johannesson H."/>
        </authorList>
    </citation>
    <scope>NUCLEOTIDE SEQUENCE</scope>
    <source>
        <strain evidence="2">PSN243</strain>
    </source>
</reference>
<feature type="region of interest" description="Disordered" evidence="1">
    <location>
        <begin position="615"/>
        <end position="636"/>
    </location>
</feature>
<proteinExistence type="predicted"/>
<organism evidence="2 3">
    <name type="scientific">Podospora aff. communis PSN243</name>
    <dbReference type="NCBI Taxonomy" id="3040156"/>
    <lineage>
        <taxon>Eukaryota</taxon>
        <taxon>Fungi</taxon>
        <taxon>Dikarya</taxon>
        <taxon>Ascomycota</taxon>
        <taxon>Pezizomycotina</taxon>
        <taxon>Sordariomycetes</taxon>
        <taxon>Sordariomycetidae</taxon>
        <taxon>Sordariales</taxon>
        <taxon>Podosporaceae</taxon>
        <taxon>Podospora</taxon>
    </lineage>
</organism>
<name>A0AAV9GBG6_9PEZI</name>
<feature type="compositionally biased region" description="Low complexity" evidence="1">
    <location>
        <begin position="619"/>
        <end position="631"/>
    </location>
</feature>